<dbReference type="NCBIfam" id="NF033510">
    <property type="entry name" value="Ca_tandemer"/>
    <property type="match status" value="4"/>
</dbReference>
<dbReference type="InterPro" id="IPR018247">
    <property type="entry name" value="EF_Hand_1_Ca_BS"/>
</dbReference>
<dbReference type="SUPFAM" id="SSF141072">
    <property type="entry name" value="CalX-like"/>
    <property type="match status" value="2"/>
</dbReference>
<dbReference type="Pfam" id="PF17936">
    <property type="entry name" value="Big_6"/>
    <property type="match status" value="2"/>
</dbReference>
<keyword evidence="1" id="KW-0134">Cell wall</keyword>
<protein>
    <submittedName>
        <fullName evidence="9">Ig-like domain-containing protein</fullName>
    </submittedName>
</protein>
<proteinExistence type="predicted"/>
<dbReference type="InterPro" id="IPR013783">
    <property type="entry name" value="Ig-like_fold"/>
</dbReference>
<dbReference type="GO" id="GO:0007154">
    <property type="term" value="P:cell communication"/>
    <property type="evidence" value="ECO:0007669"/>
    <property type="project" value="InterPro"/>
</dbReference>
<evidence type="ECO:0000256" key="1">
    <source>
        <dbReference type="ARBA" id="ARBA00022512"/>
    </source>
</evidence>
<keyword evidence="6" id="KW-0572">Peptidoglycan-anchor</keyword>
<evidence type="ECO:0000256" key="5">
    <source>
        <dbReference type="ARBA" id="ARBA00022837"/>
    </source>
</evidence>
<gene>
    <name evidence="9" type="ORF">NF717_02810</name>
</gene>
<evidence type="ECO:0000256" key="3">
    <source>
        <dbReference type="ARBA" id="ARBA00022729"/>
    </source>
</evidence>
<sequence length="1127" mass="121866">MYKTPHHFSSSDARLERLKKFGNVIMTATVATGLGTALPVKKASADEAGQEIIAKQLSNFAISNKADDAVLRSEIERSLLISASAAIYANTSETIIDGYIDEIVDTLFYQLREAGTPVGVNDMSAVVSIDGHDVSFNLEIFVYDDTQAFLEDNHFVLFDQAPVQQDLSEEIRNLAGAVTYKVQTGELLSTVEPQQIQMVAQAFDTLTIVASDPNGNDRINATGTAEPYTTVTVTWPDGTQTYNIPVNAEGNWTVESPTSQNTGELSATFIDLAGNMSSPVITQYVDLTPPVKPTVFVSNADNDRFPTASGSMFGEFQTGTTITVTWPDGTMTAGIPLDAAGNWTVESSNQQASGNVTAQAADPAGNTSPEAVAPWEADFYAQIDFDAEPINATNIIYKGQLFDVSGTVTDVEDGQTVTVTISGDKGSSKVFKTIVENGKWKVTDIDSSDLKLGALGISAAVFDQAGNETSNVWVTAVFNFPSIEVLDAMTVVEGENSQFIISLETALEYDVEITYQTQSGTANQGSDFIGKTGVLILKAGQNFVAVDVATLDDVIDEADEEHYSLQLLSAKVHIGDRVFALPLGKAEAQAAIKDNDRGFVVDTRAIVHINPASVIYESQVLNITGYVEDIEDGQEVTVALSSVLGGVKEYHVIIANGQWSIPNIDYSQFLDGSAVSLAVTATATDQAGNTASDGEVFTILPLPTVRVTDNPTVKEGDQAEFTFSLDQEQPYDVYLTFTSLSGSAGADEDFENLSGGLWIRAGQKQVTVYVSTKQDVIVEVDENFMVIILTAHLDLDGDGEISATDLPIRVLPSANEIILDDDTLTDTEHINNVRIETVSIDNHLTLLEQVQEKTVITGQAILPEDTAEYTLIIKIYNHTYEATVATDGSWTLTVPTIDLLQDDDLKVEAFLSSKDNLGNSAESSHYLNYKLERDIEALEGATLDILHVAQDDRLSLVEQEQGTTIIEGIFSLPPDVRESSLAVLVGNTTYLVSLGEDGSWQVNVRMEDLLVDLDRTVIAILTVIDQSGNSDTLVKSRVYSIDTELLLSKEKNDVGVEKITSLPVLQTVQVPQANDKVFALEVVAEEKDKVNELPDTGENLDWTLTATGILLLTLVAFLKKKQSLEKL</sequence>
<keyword evidence="5" id="KW-0106">Calcium</keyword>
<evidence type="ECO:0000256" key="4">
    <source>
        <dbReference type="ARBA" id="ARBA00022737"/>
    </source>
</evidence>
<dbReference type="AlphaFoldDB" id="A0A9X4NXA7"/>
<dbReference type="InterPro" id="IPR003644">
    <property type="entry name" value="Calx_beta"/>
</dbReference>
<dbReference type="RefSeq" id="WP_279359520.1">
    <property type="nucleotide sequence ID" value="NZ_CP141727.1"/>
</dbReference>
<evidence type="ECO:0000256" key="7">
    <source>
        <dbReference type="SAM" id="MobiDB-lite"/>
    </source>
</evidence>
<dbReference type="InterPro" id="IPR038081">
    <property type="entry name" value="CalX-like_sf"/>
</dbReference>
<feature type="domain" description="Calx-beta" evidence="8">
    <location>
        <begin position="695"/>
        <end position="789"/>
    </location>
</feature>
<organism evidence="9 10">
    <name type="scientific">Lactococcus formosensis</name>
    <dbReference type="NCBI Taxonomy" id="1281486"/>
    <lineage>
        <taxon>Bacteria</taxon>
        <taxon>Bacillati</taxon>
        <taxon>Bacillota</taxon>
        <taxon>Bacilli</taxon>
        <taxon>Lactobacillales</taxon>
        <taxon>Streptococcaceae</taxon>
        <taxon>Lactococcus</taxon>
    </lineage>
</organism>
<dbReference type="GO" id="GO:0016020">
    <property type="term" value="C:membrane"/>
    <property type="evidence" value="ECO:0007669"/>
    <property type="project" value="InterPro"/>
</dbReference>
<reference evidence="9" key="1">
    <citation type="submission" date="2022-06" db="EMBL/GenBank/DDBJ databases">
        <title>Lactococcus from bovine mastitis in China.</title>
        <authorList>
            <person name="Lin Y."/>
            <person name="Han B."/>
        </authorList>
    </citation>
    <scope>NUCLEOTIDE SEQUENCE</scope>
    <source>
        <strain evidence="9">Ningxia-I-26</strain>
    </source>
</reference>
<dbReference type="Pfam" id="PF03160">
    <property type="entry name" value="Calx-beta"/>
    <property type="match status" value="2"/>
</dbReference>
<dbReference type="InterPro" id="IPR041498">
    <property type="entry name" value="Big_6"/>
</dbReference>
<dbReference type="SMART" id="SM00237">
    <property type="entry name" value="Calx_beta"/>
    <property type="match status" value="2"/>
</dbReference>
<accession>A0A9X4NXA7</accession>
<evidence type="ECO:0000313" key="10">
    <source>
        <dbReference type="Proteomes" id="UP001153199"/>
    </source>
</evidence>
<feature type="compositionally biased region" description="Polar residues" evidence="7">
    <location>
        <begin position="347"/>
        <end position="358"/>
    </location>
</feature>
<evidence type="ECO:0000256" key="6">
    <source>
        <dbReference type="ARBA" id="ARBA00023088"/>
    </source>
</evidence>
<dbReference type="InterPro" id="IPR019931">
    <property type="entry name" value="LPXTG_anchor"/>
</dbReference>
<dbReference type="Proteomes" id="UP001153199">
    <property type="component" value="Unassembled WGS sequence"/>
</dbReference>
<feature type="domain" description="Calx-beta" evidence="8">
    <location>
        <begin position="488"/>
        <end position="568"/>
    </location>
</feature>
<dbReference type="PROSITE" id="PS00018">
    <property type="entry name" value="EF_HAND_1"/>
    <property type="match status" value="1"/>
</dbReference>
<dbReference type="Gene3D" id="2.60.40.10">
    <property type="entry name" value="Immunoglobulins"/>
    <property type="match status" value="6"/>
</dbReference>
<name>A0A9X4NXA7_9LACT</name>
<keyword evidence="4" id="KW-0677">Repeat</keyword>
<dbReference type="Gene3D" id="2.60.40.2030">
    <property type="match status" value="2"/>
</dbReference>
<dbReference type="EMBL" id="JAMWFV010000002">
    <property type="protein sequence ID" value="MDG6144591.1"/>
    <property type="molecule type" value="Genomic_DNA"/>
</dbReference>
<evidence type="ECO:0000259" key="8">
    <source>
        <dbReference type="SMART" id="SM00237"/>
    </source>
</evidence>
<evidence type="ECO:0000256" key="2">
    <source>
        <dbReference type="ARBA" id="ARBA00022525"/>
    </source>
</evidence>
<dbReference type="Pfam" id="PF00746">
    <property type="entry name" value="Gram_pos_anchor"/>
    <property type="match status" value="1"/>
</dbReference>
<keyword evidence="3" id="KW-0732">Signal</keyword>
<dbReference type="NCBIfam" id="TIGR01167">
    <property type="entry name" value="LPXTG_anchor"/>
    <property type="match status" value="1"/>
</dbReference>
<keyword evidence="10" id="KW-1185">Reference proteome</keyword>
<evidence type="ECO:0000313" key="9">
    <source>
        <dbReference type="EMBL" id="MDG6144591.1"/>
    </source>
</evidence>
<comment type="caution">
    <text evidence="9">The sequence shown here is derived from an EMBL/GenBank/DDBJ whole genome shotgun (WGS) entry which is preliminary data.</text>
</comment>
<feature type="region of interest" description="Disordered" evidence="7">
    <location>
        <begin position="347"/>
        <end position="370"/>
    </location>
</feature>
<keyword evidence="2" id="KW-0964">Secreted</keyword>